<accession>A0A0Q9YS52</accession>
<comment type="caution">
    <text evidence="1">The sequence shown here is derived from an EMBL/GenBank/DDBJ whole genome shotgun (WGS) entry which is preliminary data.</text>
</comment>
<evidence type="ECO:0000313" key="1">
    <source>
        <dbReference type="EMBL" id="KRG19447.1"/>
    </source>
</evidence>
<dbReference type="AlphaFoldDB" id="A0A0Q9YS52"/>
<gene>
    <name evidence="1" type="ORF">CC99x_00459</name>
</gene>
<reference evidence="1" key="1">
    <citation type="submission" date="2015-09" db="EMBL/GenBank/DDBJ databases">
        <title>Draft Genome Sequences of Two Novel Amoeba-resistant Intranuclear Bacteria, Candidatus Berkiella cookevillensis and Candidatus Berkiella aquae.</title>
        <authorList>
            <person name="Mehari Y.T."/>
            <person name="Arivett B.A."/>
            <person name="Farone A.L."/>
            <person name="Gunderson J.H."/>
            <person name="Farone M.B."/>
        </authorList>
    </citation>
    <scope>NUCLEOTIDE SEQUENCE [LARGE SCALE GENOMIC DNA]</scope>
    <source>
        <strain evidence="1">CC99</strain>
    </source>
</reference>
<dbReference type="EMBL" id="LKHV01000002">
    <property type="protein sequence ID" value="KRG19447.1"/>
    <property type="molecule type" value="Genomic_DNA"/>
</dbReference>
<sequence length="61" mass="7083">MLTVYVKSQQMAFWARRRGLEHTGVYTKYMTVAKERSQQRPKPSCEDLMAACVTKAPFRSL</sequence>
<name>A0A0Q9YS52_9GAMM</name>
<proteinExistence type="predicted"/>
<protein>
    <submittedName>
        <fullName evidence="1">Uncharacterized protein</fullName>
    </submittedName>
</protein>
<organism evidence="1">
    <name type="scientific">Candidatus Berkiella cookevillensis</name>
    <dbReference type="NCBI Taxonomy" id="437022"/>
    <lineage>
        <taxon>Bacteria</taxon>
        <taxon>Pseudomonadati</taxon>
        <taxon>Pseudomonadota</taxon>
        <taxon>Gammaproteobacteria</taxon>
        <taxon>Candidatus Berkiellales</taxon>
        <taxon>Candidatus Berkiellaceae</taxon>
        <taxon>Candidatus Berkiella</taxon>
    </lineage>
</organism>